<evidence type="ECO:0000313" key="1">
    <source>
        <dbReference type="EMBL" id="KAF2548598.1"/>
    </source>
</evidence>
<evidence type="ECO:0000313" key="3">
    <source>
        <dbReference type="Proteomes" id="UP000712281"/>
    </source>
</evidence>
<gene>
    <name evidence="2" type="ORF">F2Q68_00040745</name>
    <name evidence="1" type="ORF">F2Q70_00020262</name>
</gene>
<dbReference type="EMBL" id="QGKW02000007">
    <property type="protein sequence ID" value="KAF2619812.1"/>
    <property type="molecule type" value="Genomic_DNA"/>
</dbReference>
<proteinExistence type="predicted"/>
<reference evidence="2" key="1">
    <citation type="submission" date="2019-12" db="EMBL/GenBank/DDBJ databases">
        <title>Genome sequencing and annotation of Brassica cretica.</title>
        <authorList>
            <person name="Studholme D.J."/>
            <person name="Sarris P.F."/>
        </authorList>
    </citation>
    <scope>NUCLEOTIDE SEQUENCE</scope>
    <source>
        <strain evidence="2">PFS-001/15</strain>
        <strain evidence="1">PFS-102/07</strain>
        <tissue evidence="2">Leaf</tissue>
    </source>
</reference>
<name>A0A8S9MLA8_BRACR</name>
<evidence type="ECO:0008006" key="4">
    <source>
        <dbReference type="Google" id="ProtNLM"/>
    </source>
</evidence>
<sequence>MGQDYSYSQRSSSEEYDIDLTSLLQAEADMYADEVESSYNIAEPVQYPPQPEADDGIPKTCYCGGEPVIATSYTRKDPGRRYFTCENVDDGDCQVKDQGNESAQKLVKLEKTVWELAKKKSGVTNGFELVVCVMSAWNSFRGLKCECLTFRRFGTRTMSFSLTGAFGEVKVFCGVGHVNQVTGSSVSLDFYKLL</sequence>
<comment type="caution">
    <text evidence="2">The sequence shown here is derived from an EMBL/GenBank/DDBJ whole genome shotgun (WGS) entry which is preliminary data.</text>
</comment>
<dbReference type="Proteomes" id="UP000712281">
    <property type="component" value="Unassembled WGS sequence"/>
</dbReference>
<dbReference type="AlphaFoldDB" id="A0A8S9MLA8"/>
<protein>
    <recommendedName>
        <fullName evidence="4">Zinc finger GRF-type domain-containing protein</fullName>
    </recommendedName>
</protein>
<accession>A0A8S9MLA8</accession>
<organism evidence="2 3">
    <name type="scientific">Brassica cretica</name>
    <name type="common">Mustard</name>
    <dbReference type="NCBI Taxonomy" id="69181"/>
    <lineage>
        <taxon>Eukaryota</taxon>
        <taxon>Viridiplantae</taxon>
        <taxon>Streptophyta</taxon>
        <taxon>Embryophyta</taxon>
        <taxon>Tracheophyta</taxon>
        <taxon>Spermatophyta</taxon>
        <taxon>Magnoliopsida</taxon>
        <taxon>eudicotyledons</taxon>
        <taxon>Gunneridae</taxon>
        <taxon>Pentapetalae</taxon>
        <taxon>rosids</taxon>
        <taxon>malvids</taxon>
        <taxon>Brassicales</taxon>
        <taxon>Brassicaceae</taxon>
        <taxon>Brassiceae</taxon>
        <taxon>Brassica</taxon>
    </lineage>
</organism>
<evidence type="ECO:0000313" key="2">
    <source>
        <dbReference type="EMBL" id="KAF2619812.1"/>
    </source>
</evidence>
<dbReference type="EMBL" id="QGKY02001925">
    <property type="protein sequence ID" value="KAF2548598.1"/>
    <property type="molecule type" value="Genomic_DNA"/>
</dbReference>